<dbReference type="Proteomes" id="UP001498398">
    <property type="component" value="Unassembled WGS sequence"/>
</dbReference>
<sequence length="199" mass="23097">MFVVLPGKGQGKYLGYGRKEELGKQLTMVLCKKIVIRVEWCKAYARAKRWEEEVILVKEEMRRCLVTLEHNAQVWDGRREFQGPLATGKSEWKDNWSFLKLYSGPFRSGTDLHHAEGVEAYARSQAWLYRGLAARFRRLWAGVGQKEKDIIEGKELTKVMRNHKAYEVEDDDDEDVDEPKENNDVFAVVGWDDGDEEVV</sequence>
<proteinExistence type="predicted"/>
<accession>A0ABR1JHC0</accession>
<feature type="compositionally biased region" description="Acidic residues" evidence="1">
    <location>
        <begin position="168"/>
        <end position="178"/>
    </location>
</feature>
<evidence type="ECO:0000313" key="2">
    <source>
        <dbReference type="EMBL" id="KAK7457778.1"/>
    </source>
</evidence>
<comment type="caution">
    <text evidence="2">The sequence shown here is derived from an EMBL/GenBank/DDBJ whole genome shotgun (WGS) entry which is preliminary data.</text>
</comment>
<evidence type="ECO:0000313" key="3">
    <source>
        <dbReference type="Proteomes" id="UP001498398"/>
    </source>
</evidence>
<evidence type="ECO:0000256" key="1">
    <source>
        <dbReference type="SAM" id="MobiDB-lite"/>
    </source>
</evidence>
<dbReference type="EMBL" id="JBANRG010000019">
    <property type="protein sequence ID" value="KAK7457778.1"/>
    <property type="molecule type" value="Genomic_DNA"/>
</dbReference>
<protein>
    <submittedName>
        <fullName evidence="2">Uncharacterized protein</fullName>
    </submittedName>
</protein>
<feature type="region of interest" description="Disordered" evidence="1">
    <location>
        <begin position="167"/>
        <end position="199"/>
    </location>
</feature>
<organism evidence="2 3">
    <name type="scientific">Marasmiellus scandens</name>
    <dbReference type="NCBI Taxonomy" id="2682957"/>
    <lineage>
        <taxon>Eukaryota</taxon>
        <taxon>Fungi</taxon>
        <taxon>Dikarya</taxon>
        <taxon>Basidiomycota</taxon>
        <taxon>Agaricomycotina</taxon>
        <taxon>Agaricomycetes</taxon>
        <taxon>Agaricomycetidae</taxon>
        <taxon>Agaricales</taxon>
        <taxon>Marasmiineae</taxon>
        <taxon>Omphalotaceae</taxon>
        <taxon>Marasmiellus</taxon>
    </lineage>
</organism>
<keyword evidence="3" id="KW-1185">Reference proteome</keyword>
<name>A0ABR1JHC0_9AGAR</name>
<reference evidence="2 3" key="1">
    <citation type="submission" date="2024-01" db="EMBL/GenBank/DDBJ databases">
        <title>A draft genome for the cacao thread blight pathogen Marasmiellus scandens.</title>
        <authorList>
            <person name="Baruah I.K."/>
            <person name="Leung J."/>
            <person name="Bukari Y."/>
            <person name="Amoako-Attah I."/>
            <person name="Meinhardt L.W."/>
            <person name="Bailey B.A."/>
            <person name="Cohen S.P."/>
        </authorList>
    </citation>
    <scope>NUCLEOTIDE SEQUENCE [LARGE SCALE GENOMIC DNA]</scope>
    <source>
        <strain evidence="2 3">GH-19</strain>
    </source>
</reference>
<gene>
    <name evidence="2" type="ORF">VKT23_010117</name>
</gene>